<evidence type="ECO:0008006" key="8">
    <source>
        <dbReference type="Google" id="ProtNLM"/>
    </source>
</evidence>
<keyword evidence="1" id="KW-0285">Flavoprotein</keyword>
<keyword evidence="3" id="KW-0560">Oxidoreductase</keyword>
<evidence type="ECO:0000256" key="1">
    <source>
        <dbReference type="ARBA" id="ARBA00022630"/>
    </source>
</evidence>
<keyword evidence="2" id="KW-0274">FAD</keyword>
<evidence type="ECO:0000313" key="7">
    <source>
        <dbReference type="Proteomes" id="UP000193642"/>
    </source>
</evidence>
<protein>
    <recommendedName>
        <fullName evidence="8">FAD/NAD(P)-binding domain-containing protein</fullName>
    </recommendedName>
</protein>
<feature type="non-terminal residue" evidence="6">
    <location>
        <position position="1"/>
    </location>
</feature>
<name>A0A1Y2CHI6_9FUNG</name>
<evidence type="ECO:0000256" key="5">
    <source>
        <dbReference type="SAM" id="MobiDB-lite"/>
    </source>
</evidence>
<reference evidence="6 7" key="1">
    <citation type="submission" date="2016-07" db="EMBL/GenBank/DDBJ databases">
        <title>Pervasive Adenine N6-methylation of Active Genes in Fungi.</title>
        <authorList>
            <consortium name="DOE Joint Genome Institute"/>
            <person name="Mondo S.J."/>
            <person name="Dannebaum R.O."/>
            <person name="Kuo R.C."/>
            <person name="Labutti K."/>
            <person name="Haridas S."/>
            <person name="Kuo A."/>
            <person name="Salamov A."/>
            <person name="Ahrendt S.R."/>
            <person name="Lipzen A."/>
            <person name="Sullivan W."/>
            <person name="Andreopoulos W.B."/>
            <person name="Clum A."/>
            <person name="Lindquist E."/>
            <person name="Daum C."/>
            <person name="Ramamoorthy G.K."/>
            <person name="Gryganskyi A."/>
            <person name="Culley D."/>
            <person name="Magnuson J.K."/>
            <person name="James T.Y."/>
            <person name="O'Malley M.A."/>
            <person name="Stajich J.E."/>
            <person name="Spatafora J.W."/>
            <person name="Visel A."/>
            <person name="Grigoriev I.V."/>
        </authorList>
    </citation>
    <scope>NUCLEOTIDE SEQUENCE [LARGE SCALE GENOMIC DNA]</scope>
    <source>
        <strain evidence="6 7">JEL800</strain>
    </source>
</reference>
<dbReference type="AlphaFoldDB" id="A0A1Y2CHI6"/>
<dbReference type="InterPro" id="IPR036188">
    <property type="entry name" value="FAD/NAD-bd_sf"/>
</dbReference>
<dbReference type="SUPFAM" id="SSF51905">
    <property type="entry name" value="FAD/NAD(P)-binding domain"/>
    <property type="match status" value="1"/>
</dbReference>
<accession>A0A1Y2CHI6</accession>
<keyword evidence="4" id="KW-0503">Monooxygenase</keyword>
<dbReference type="PANTHER" id="PTHR47178:SF6">
    <property type="entry name" value="FAD-BINDING DOMAIN-CONTAINING PROTEIN"/>
    <property type="match status" value="1"/>
</dbReference>
<comment type="caution">
    <text evidence="6">The sequence shown here is derived from an EMBL/GenBank/DDBJ whole genome shotgun (WGS) entry which is preliminary data.</text>
</comment>
<evidence type="ECO:0000256" key="2">
    <source>
        <dbReference type="ARBA" id="ARBA00022827"/>
    </source>
</evidence>
<dbReference type="Gene3D" id="3.50.50.60">
    <property type="entry name" value="FAD/NAD(P)-binding domain"/>
    <property type="match status" value="1"/>
</dbReference>
<dbReference type="OrthoDB" id="2157621at2759"/>
<feature type="compositionally biased region" description="Low complexity" evidence="5">
    <location>
        <begin position="512"/>
        <end position="523"/>
    </location>
</feature>
<evidence type="ECO:0000313" key="6">
    <source>
        <dbReference type="EMBL" id="ORY46499.1"/>
    </source>
</evidence>
<organism evidence="6 7">
    <name type="scientific">Rhizoclosmatium globosum</name>
    <dbReference type="NCBI Taxonomy" id="329046"/>
    <lineage>
        <taxon>Eukaryota</taxon>
        <taxon>Fungi</taxon>
        <taxon>Fungi incertae sedis</taxon>
        <taxon>Chytridiomycota</taxon>
        <taxon>Chytridiomycota incertae sedis</taxon>
        <taxon>Chytridiomycetes</taxon>
        <taxon>Chytridiales</taxon>
        <taxon>Chytriomycetaceae</taxon>
        <taxon>Rhizoclosmatium</taxon>
    </lineage>
</organism>
<dbReference type="Proteomes" id="UP000193642">
    <property type="component" value="Unassembled WGS sequence"/>
</dbReference>
<evidence type="ECO:0000256" key="3">
    <source>
        <dbReference type="ARBA" id="ARBA00023002"/>
    </source>
</evidence>
<gene>
    <name evidence="6" type="ORF">BCR33DRAFT_849200</name>
</gene>
<evidence type="ECO:0000256" key="4">
    <source>
        <dbReference type="ARBA" id="ARBA00023033"/>
    </source>
</evidence>
<dbReference type="GO" id="GO:0004497">
    <property type="term" value="F:monooxygenase activity"/>
    <property type="evidence" value="ECO:0007669"/>
    <property type="project" value="UniProtKB-KW"/>
</dbReference>
<dbReference type="EMBL" id="MCGO01000016">
    <property type="protein sequence ID" value="ORY46499.1"/>
    <property type="molecule type" value="Genomic_DNA"/>
</dbReference>
<feature type="compositionally biased region" description="Low complexity" evidence="5">
    <location>
        <begin position="581"/>
        <end position="593"/>
    </location>
</feature>
<proteinExistence type="predicted"/>
<sequence length="847" mass="91745">MPDFGDGEESHHEAGFVEMAASESGYDHLDLDHEFDYDYNDGEGADVWASWEDGPQHSRSWTPLNGLDLSGLDGLQLGQLGDDGEPLEFEYEYNYEYSDDDEGVWGPREDWRPDIHDYVGAVTGKDAVLERDAFVAVAVANESRQEDFVVQETAAPLAHVKKVRPVKVLIVGAGLGGLLLAQGLKKIGIASRVFSQDQDAFGAAWDDNDHRLAYRITLAPATLNALRHCLPPANFRALVYHTTTQLPGTPPALSKVPYIGRYLSSFFHGLIQPSPYSRPGLFTSLYLLPLLFPGIVASPLSTHLFGKTKSRTNASQSLSVTIKTLRAVLLAGLDVITPGATPPLSDSVSSKLNFHYFSSYAQSHKTHDAEFGLASVWNFGKAVVKVDSFDHSNNKLEDQNDGGRIGVVFEDGHVEHGDLCVDVREDVVGPGSVEKDLLWISGLFPLPEGEKSSLPQKLTTSAAIIRSNSEVVLYSAPKHIITAPPPSTPSFPGYTAPSRGPSRRVSYSLVAPRPSHSVTSSPSIPTPSHPSTPLHNDASPQYMEPPPRKPTRRISNKPLAVPVTEDSLSVSKRPSKDSVMSSSTTATGSLGTSPMNPRRAGPIRRPSLMSTRSRSGSLFRYGSVTTPGAAIPDTDKITHVHWRLCFRVGLLATHTTALFLKPNTTVETLPEVVVSTRGGDVVKKLAGELVSGWHEAVKGMIRGSVGVTVAVDPFGGYANRGVGELLVGDQVDEGYVVKLKAGPTSLKPFDAPHDTNISMLLSRIRDLAVVLEKSCSLTDIGSAPQIDSPEKLSQLLCQFGQQSLVIESREMRETAVQVKSDVKKSSFGVAGSLLWGWLKLLYRAVWL</sequence>
<keyword evidence="7" id="KW-1185">Reference proteome</keyword>
<dbReference type="PANTHER" id="PTHR47178">
    <property type="entry name" value="MONOOXYGENASE, FAD-BINDING"/>
    <property type="match status" value="1"/>
</dbReference>
<feature type="region of interest" description="Disordered" evidence="5">
    <location>
        <begin position="482"/>
        <end position="612"/>
    </location>
</feature>